<dbReference type="RefSeq" id="WP_058317132.1">
    <property type="nucleotide sequence ID" value="NZ_CYSF01000001.1"/>
</dbReference>
<evidence type="ECO:0000259" key="1">
    <source>
        <dbReference type="Pfam" id="PF20056"/>
    </source>
</evidence>
<keyword evidence="3" id="KW-1185">Reference proteome</keyword>
<proteinExistence type="predicted"/>
<evidence type="ECO:0000313" key="3">
    <source>
        <dbReference type="Proteomes" id="UP000051681"/>
    </source>
</evidence>
<accession>A0A0P1H1D8</accession>
<reference evidence="2 3" key="1">
    <citation type="submission" date="2015-09" db="EMBL/GenBank/DDBJ databases">
        <authorList>
            <consortium name="Swine Surveillance"/>
        </authorList>
    </citation>
    <scope>NUCLEOTIDE SEQUENCE [LARGE SCALE GENOMIC DNA]</scope>
    <source>
        <strain evidence="2 3">CECT 8383</strain>
    </source>
</reference>
<dbReference type="EMBL" id="CYSF01000001">
    <property type="protein sequence ID" value="CUH82966.1"/>
    <property type="molecule type" value="Genomic_DNA"/>
</dbReference>
<dbReference type="STRING" id="340021.TM5383_00148"/>
<evidence type="ECO:0000313" key="2">
    <source>
        <dbReference type="EMBL" id="CUH82966.1"/>
    </source>
</evidence>
<protein>
    <recommendedName>
        <fullName evidence="1">DUF6455 domain-containing protein</fullName>
    </recommendedName>
</protein>
<organism evidence="2 3">
    <name type="scientific">Thalassovita mediterranea</name>
    <dbReference type="NCBI Taxonomy" id="340021"/>
    <lineage>
        <taxon>Bacteria</taxon>
        <taxon>Pseudomonadati</taxon>
        <taxon>Pseudomonadota</taxon>
        <taxon>Alphaproteobacteria</taxon>
        <taxon>Rhodobacterales</taxon>
        <taxon>Roseobacteraceae</taxon>
        <taxon>Thalassovita</taxon>
    </lineage>
</organism>
<dbReference type="AlphaFoldDB" id="A0A0P1H1D8"/>
<dbReference type="Proteomes" id="UP000051681">
    <property type="component" value="Unassembled WGS sequence"/>
</dbReference>
<name>A0A0P1H1D8_9RHOB</name>
<gene>
    <name evidence="2" type="ORF">TM5383_00148</name>
</gene>
<sequence>MKPLGSLKRHFWLAKRMAKTTGVDLEQARADGALSQKDWAGMVARCRSCTAPEACSNWLDKSELSGGAESQPSYCENRARLQSLKPETTTLCGQD</sequence>
<dbReference type="InterPro" id="IPR045601">
    <property type="entry name" value="DUF6455"/>
</dbReference>
<dbReference type="Pfam" id="PF20056">
    <property type="entry name" value="DUF6455"/>
    <property type="match status" value="1"/>
</dbReference>
<feature type="domain" description="DUF6455" evidence="1">
    <location>
        <begin position="1"/>
        <end position="86"/>
    </location>
</feature>